<feature type="region of interest" description="Disordered" evidence="5">
    <location>
        <begin position="647"/>
        <end position="666"/>
    </location>
</feature>
<keyword evidence="3" id="KW-0539">Nucleus</keyword>
<dbReference type="GO" id="GO:0005730">
    <property type="term" value="C:nucleolus"/>
    <property type="evidence" value="ECO:0007669"/>
    <property type="project" value="UniProtKB-SubCell"/>
</dbReference>
<dbReference type="InterPro" id="IPR012677">
    <property type="entry name" value="Nucleotide-bd_a/b_plait_sf"/>
</dbReference>
<dbReference type="InterPro" id="IPR000504">
    <property type="entry name" value="RRM_dom"/>
</dbReference>
<dbReference type="GeneID" id="18930494"/>
<keyword evidence="8" id="KW-1185">Reference proteome</keyword>
<dbReference type="VEuPathDB" id="FungiDB:MELLADRAFT_65767"/>
<dbReference type="RefSeq" id="XP_007413521.1">
    <property type="nucleotide sequence ID" value="XM_007413459.1"/>
</dbReference>
<evidence type="ECO:0000259" key="6">
    <source>
        <dbReference type="PROSITE" id="PS50102"/>
    </source>
</evidence>
<name>F4RWM9_MELLP</name>
<gene>
    <name evidence="7" type="ORF">MELLADRAFT_65767</name>
</gene>
<organism evidence="8">
    <name type="scientific">Melampsora larici-populina (strain 98AG31 / pathotype 3-4-7)</name>
    <name type="common">Poplar leaf rust fungus</name>
    <dbReference type="NCBI Taxonomy" id="747676"/>
    <lineage>
        <taxon>Eukaryota</taxon>
        <taxon>Fungi</taxon>
        <taxon>Dikarya</taxon>
        <taxon>Basidiomycota</taxon>
        <taxon>Pucciniomycotina</taxon>
        <taxon>Pucciniomycetes</taxon>
        <taxon>Pucciniales</taxon>
        <taxon>Melampsoraceae</taxon>
        <taxon>Melampsora</taxon>
    </lineage>
</organism>
<dbReference type="InParanoid" id="F4RWM9"/>
<feature type="region of interest" description="Disordered" evidence="5">
    <location>
        <begin position="423"/>
        <end position="512"/>
    </location>
</feature>
<feature type="compositionally biased region" description="Polar residues" evidence="5">
    <location>
        <begin position="436"/>
        <end position="449"/>
    </location>
</feature>
<dbReference type="PANTHER" id="PTHR48029:SF1">
    <property type="entry name" value="NUCLEOLAR PROTEIN 8"/>
    <property type="match status" value="1"/>
</dbReference>
<feature type="domain" description="RRM" evidence="6">
    <location>
        <begin position="10"/>
        <end position="90"/>
    </location>
</feature>
<dbReference type="InterPro" id="IPR035979">
    <property type="entry name" value="RBD_domain_sf"/>
</dbReference>
<feature type="region of interest" description="Disordered" evidence="5">
    <location>
        <begin position="314"/>
        <end position="342"/>
    </location>
</feature>
<dbReference type="GO" id="GO:0003723">
    <property type="term" value="F:RNA binding"/>
    <property type="evidence" value="ECO:0007669"/>
    <property type="project" value="UniProtKB-UniRule"/>
</dbReference>
<proteinExistence type="predicted"/>
<dbReference type="OrthoDB" id="21643at2759"/>
<dbReference type="HOGENOM" id="CLU_399593_0_0_1"/>
<dbReference type="Gene3D" id="3.30.70.330">
    <property type="match status" value="1"/>
</dbReference>
<comment type="subcellular location">
    <subcellularLocation>
        <location evidence="1">Nucleus</location>
        <location evidence="1">Nucleolus</location>
    </subcellularLocation>
</comment>
<dbReference type="CDD" id="cd12226">
    <property type="entry name" value="RRM_NOL8"/>
    <property type="match status" value="1"/>
</dbReference>
<dbReference type="eggNOG" id="KOG4365">
    <property type="taxonomic scope" value="Eukaryota"/>
</dbReference>
<dbReference type="PANTHER" id="PTHR48029">
    <property type="entry name" value="NUCLEOLAR PROTEIN 8"/>
    <property type="match status" value="1"/>
</dbReference>
<evidence type="ECO:0000256" key="1">
    <source>
        <dbReference type="ARBA" id="ARBA00004604"/>
    </source>
</evidence>
<dbReference type="InterPro" id="IPR034138">
    <property type="entry name" value="NOP8_RRM"/>
</dbReference>
<dbReference type="STRING" id="747676.F4RWM9"/>
<feature type="compositionally biased region" description="Low complexity" evidence="5">
    <location>
        <begin position="333"/>
        <end position="342"/>
    </location>
</feature>
<dbReference type="KEGG" id="mlr:MELLADRAFT_65767"/>
<evidence type="ECO:0000256" key="5">
    <source>
        <dbReference type="SAM" id="MobiDB-lite"/>
    </source>
</evidence>
<evidence type="ECO:0000256" key="3">
    <source>
        <dbReference type="ARBA" id="ARBA00023242"/>
    </source>
</evidence>
<dbReference type="SMART" id="SM00360">
    <property type="entry name" value="RRM"/>
    <property type="match status" value="1"/>
</dbReference>
<dbReference type="Proteomes" id="UP000001072">
    <property type="component" value="Unassembled WGS sequence"/>
</dbReference>
<protein>
    <recommendedName>
        <fullName evidence="6">RRM domain-containing protein</fullName>
    </recommendedName>
</protein>
<evidence type="ECO:0000313" key="7">
    <source>
        <dbReference type="EMBL" id="EGG03061.1"/>
    </source>
</evidence>
<dbReference type="PROSITE" id="PS50102">
    <property type="entry name" value="RRM"/>
    <property type="match status" value="1"/>
</dbReference>
<dbReference type="SUPFAM" id="SSF54928">
    <property type="entry name" value="RNA-binding domain, RBD"/>
    <property type="match status" value="1"/>
</dbReference>
<feature type="compositionally biased region" description="Polar residues" evidence="5">
    <location>
        <begin position="496"/>
        <end position="510"/>
    </location>
</feature>
<evidence type="ECO:0000256" key="2">
    <source>
        <dbReference type="ARBA" id="ARBA00022884"/>
    </source>
</evidence>
<sequence>MPISQEQHQYRLHIGGIAPSVSAEEIERRFSSFGKVIAVDGIGKLDANGSVLRYGFLELETTQQQLNRCMNLLSGTTYKGHTMRIALAKPNYIERAALEKAGISIETLDENPIEELENAAIVLAAKRRRKLKKGVDGYEGENWQLMTVKRFKKHDGVFVGFYLCPLFASSTADNDSPHHIQGWKKDPATSLPIFPLIARPARPLPPLAPEKSDVEADVTVQPVSSKPLTRARRVRIDPASYRAAINGRNTHLVGPRAISIELYRLGHRAGAKDTKIKDMNRKIWECEHLDGKVIWRLKDGQDVEVEEEVQLHSYTNPSLPINDVKDSNHDNPTSSQAISATTSIPLSVDPGVVKSPVAVQKPVTSTLTAERQSYLEILRKLEPRPPSPRPDISHVNIAILDDMSADDSRGEEVVEVINGNFHHSTTMDAQQEYPPYSTSESEAAQSGSPDPSVLRLKGGAPQSTKRKKKSRPSSQSATEEVSSVEVSQMDIDTDHGLTSQVQETGESTEMSPDLEAERKSYLHMAKEITSLPSNNNEVLEEVGPGYRAVVERQKAKEAKNRMDMDTEPQDDDAIEFVPQTDISNLITKPMIEGIKDIKQTPHSEVQLSTLSDMFKAKETDQIGFTLQDALIGVELEAENMDDVELSLPDPVVSHDTRSRSSHRINSSIHPSRMALKDSESTSLNVKADTQNRKHLFFPLPVEEDDTLGLPKSVFENLRDQSSLTCWRTFKRTETISEIEEAYEAKKGDLTEQMRRKHKDSVKWSRKWGKKL</sequence>
<keyword evidence="2 4" id="KW-0694">RNA-binding</keyword>
<reference evidence="8" key="1">
    <citation type="journal article" date="2011" name="Proc. Natl. Acad. Sci. U.S.A.">
        <title>Obligate biotrophy features unraveled by the genomic analysis of rust fungi.</title>
        <authorList>
            <person name="Duplessis S."/>
            <person name="Cuomo C.A."/>
            <person name="Lin Y.-C."/>
            <person name="Aerts A."/>
            <person name="Tisserant E."/>
            <person name="Veneault-Fourrey C."/>
            <person name="Joly D.L."/>
            <person name="Hacquard S."/>
            <person name="Amselem J."/>
            <person name="Cantarel B.L."/>
            <person name="Chiu R."/>
            <person name="Coutinho P.M."/>
            <person name="Feau N."/>
            <person name="Field M."/>
            <person name="Frey P."/>
            <person name="Gelhaye E."/>
            <person name="Goldberg J."/>
            <person name="Grabherr M.G."/>
            <person name="Kodira C.D."/>
            <person name="Kohler A."/>
            <person name="Kuees U."/>
            <person name="Lindquist E.A."/>
            <person name="Lucas S.M."/>
            <person name="Mago R."/>
            <person name="Mauceli E."/>
            <person name="Morin E."/>
            <person name="Murat C."/>
            <person name="Pangilinan J.L."/>
            <person name="Park R."/>
            <person name="Pearson M."/>
            <person name="Quesneville H."/>
            <person name="Rouhier N."/>
            <person name="Sakthikumar S."/>
            <person name="Salamov A.A."/>
            <person name="Schmutz J."/>
            <person name="Selles B."/>
            <person name="Shapiro H."/>
            <person name="Tanguay P."/>
            <person name="Tuskan G.A."/>
            <person name="Henrissat B."/>
            <person name="Van de Peer Y."/>
            <person name="Rouze P."/>
            <person name="Ellis J.G."/>
            <person name="Dodds P.N."/>
            <person name="Schein J.E."/>
            <person name="Zhong S."/>
            <person name="Hamelin R.C."/>
            <person name="Grigoriev I.V."/>
            <person name="Szabo L.J."/>
            <person name="Martin F."/>
        </authorList>
    </citation>
    <scope>NUCLEOTIDE SEQUENCE [LARGE SCALE GENOMIC DNA]</scope>
    <source>
        <strain evidence="8">98AG31 / pathotype 3-4-7</strain>
    </source>
</reference>
<evidence type="ECO:0000256" key="4">
    <source>
        <dbReference type="PROSITE-ProRule" id="PRU00176"/>
    </source>
</evidence>
<dbReference type="AlphaFoldDB" id="F4RWM9"/>
<dbReference type="EMBL" id="GL883126">
    <property type="protein sequence ID" value="EGG03061.1"/>
    <property type="molecule type" value="Genomic_DNA"/>
</dbReference>
<evidence type="ECO:0000313" key="8">
    <source>
        <dbReference type="Proteomes" id="UP000001072"/>
    </source>
</evidence>
<accession>F4RWM9</accession>
<feature type="compositionally biased region" description="Low complexity" evidence="5">
    <location>
        <begin position="472"/>
        <end position="487"/>
    </location>
</feature>
<dbReference type="Pfam" id="PF00076">
    <property type="entry name" value="RRM_1"/>
    <property type="match status" value="1"/>
</dbReference>